<feature type="transmembrane region" description="Helical" evidence="2">
    <location>
        <begin position="755"/>
        <end position="779"/>
    </location>
</feature>
<feature type="compositionally biased region" description="Basic and acidic residues" evidence="1">
    <location>
        <begin position="835"/>
        <end position="875"/>
    </location>
</feature>
<evidence type="ECO:0000313" key="4">
    <source>
        <dbReference type="EMBL" id="CAG8674165.1"/>
    </source>
</evidence>
<dbReference type="EMBL" id="CAJVPQ010005702">
    <property type="protein sequence ID" value="CAG8674165.1"/>
    <property type="molecule type" value="Genomic_DNA"/>
</dbReference>
<evidence type="ECO:0000256" key="2">
    <source>
        <dbReference type="SAM" id="Phobius"/>
    </source>
</evidence>
<keyword evidence="2" id="KW-0812">Transmembrane</keyword>
<feature type="signal peptide" evidence="3">
    <location>
        <begin position="1"/>
        <end position="23"/>
    </location>
</feature>
<accession>A0A9N9EHH3</accession>
<reference evidence="4" key="1">
    <citation type="submission" date="2021-06" db="EMBL/GenBank/DDBJ databases">
        <authorList>
            <person name="Kallberg Y."/>
            <person name="Tangrot J."/>
            <person name="Rosling A."/>
        </authorList>
    </citation>
    <scope>NUCLEOTIDE SEQUENCE</scope>
    <source>
        <strain evidence="4">UK204</strain>
    </source>
</reference>
<name>A0A9N9EHH3_9GLOM</name>
<evidence type="ECO:0000256" key="3">
    <source>
        <dbReference type="SAM" id="SignalP"/>
    </source>
</evidence>
<gene>
    <name evidence="4" type="ORF">FCALED_LOCUS12167</name>
</gene>
<feature type="transmembrane region" description="Helical" evidence="2">
    <location>
        <begin position="786"/>
        <end position="809"/>
    </location>
</feature>
<feature type="compositionally biased region" description="Polar residues" evidence="1">
    <location>
        <begin position="876"/>
        <end position="887"/>
    </location>
</feature>
<keyword evidence="5" id="KW-1185">Reference proteome</keyword>
<feature type="chain" id="PRO_5040260638" evidence="3">
    <location>
        <begin position="24"/>
        <end position="887"/>
    </location>
</feature>
<dbReference type="AlphaFoldDB" id="A0A9N9EHH3"/>
<dbReference type="OrthoDB" id="2417088at2759"/>
<keyword evidence="3" id="KW-0732">Signal</keyword>
<evidence type="ECO:0000256" key="1">
    <source>
        <dbReference type="SAM" id="MobiDB-lite"/>
    </source>
</evidence>
<protein>
    <submittedName>
        <fullName evidence="4">10291_t:CDS:1</fullName>
    </submittedName>
</protein>
<proteinExistence type="predicted"/>
<feature type="transmembrane region" description="Helical" evidence="2">
    <location>
        <begin position="613"/>
        <end position="634"/>
    </location>
</feature>
<evidence type="ECO:0000313" key="5">
    <source>
        <dbReference type="Proteomes" id="UP000789570"/>
    </source>
</evidence>
<dbReference type="Proteomes" id="UP000789570">
    <property type="component" value="Unassembled WGS sequence"/>
</dbReference>
<comment type="caution">
    <text evidence="4">The sequence shown here is derived from an EMBL/GenBank/DDBJ whole genome shotgun (WGS) entry which is preliminary data.</text>
</comment>
<keyword evidence="2" id="KW-0472">Membrane</keyword>
<keyword evidence="2" id="KW-1133">Transmembrane helix</keyword>
<feature type="transmembrane region" description="Helical" evidence="2">
    <location>
        <begin position="673"/>
        <end position="697"/>
    </location>
</feature>
<feature type="transmembrane region" description="Helical" evidence="2">
    <location>
        <begin position="646"/>
        <end position="667"/>
    </location>
</feature>
<organism evidence="4 5">
    <name type="scientific">Funneliformis caledonium</name>
    <dbReference type="NCBI Taxonomy" id="1117310"/>
    <lineage>
        <taxon>Eukaryota</taxon>
        <taxon>Fungi</taxon>
        <taxon>Fungi incertae sedis</taxon>
        <taxon>Mucoromycota</taxon>
        <taxon>Glomeromycotina</taxon>
        <taxon>Glomeromycetes</taxon>
        <taxon>Glomerales</taxon>
        <taxon>Glomeraceae</taxon>
        <taxon>Funneliformis</taxon>
    </lineage>
</organism>
<feature type="region of interest" description="Disordered" evidence="1">
    <location>
        <begin position="831"/>
        <end position="887"/>
    </location>
</feature>
<sequence>MLKSFLWIITTIFVSLFFDNAIAYNLIETTQNFNNIKQYINDDTLILIPPPTNDSANQFVTLLFQNGTSSVINIDVKSQNEGNALIDIYPLAKNYIWIIYARNVNESSSVQNMFGMLMNWNQEILAFDVDLNCPYDVNDRPTVATNINPEDGFIIITKNTDHHLTWNEFSYSYQAQPIYMVYLALIGTPQHSQVPALVYETSEDKITSINIQSCKVAFVDHANVCFLKSIVNSSLGVSLSATVEIAFLSTGSVIDISQLGLDNDTINLPALPTPNANNITDSVIPLENDGLLLIRHTDNSITGHIYDQYGNNIGKEWDIPKNLTENSNLLGFGMFKNNTAWIALDGLTDSIVSSDMPKFIEDSGYNNLLVVSTEPKINSLLFTPYPKTINITYSIPITQGSGNITIYQVNDNGSKLLRQTFPGASEHCRIDEIERKTISCKALNSTFNHMGTNYTVIVDNNFVKNSFLDEPLSGIQSGFWNFKTNASSAEIPFTVGFTVLLRLDDEGTRNFFADKKFLDHLHTELSQSIPVKHHRLVFTRRVQKDYSTENKRLLFEFKILEDGNATDPRPQDVFNSLKTLIKHKKITILSTLSHARYLDETYEIHIVPNLWEVVRYLFLGFVFVCLTLGSLYLWARYRHPKGKNSAIFKIPLLLFDLLMDILFVIYHGRTIPYIFIPSIIILAVSFAFNSFMSVIIITREISHNPNFQKWFDNHIKLAALFTVLGFADVETLYTLKSRIAGLESFSAPYSKVGLSWILNGSALNVLMVDLPQVIFQIIYLQTVLNYTLIPFFTLITSSLIFVIDLVSHVHDAMSNQCCKNSKVGYMFNDQVSHQSSRESSREPSREPSRELSRESNRNHENNHESDHESDHETNYENHGNNNGREEA</sequence>